<evidence type="ECO:0000313" key="1">
    <source>
        <dbReference type="EMBL" id="KAI5068705.1"/>
    </source>
</evidence>
<name>A0A9D4UIW7_ADICA</name>
<keyword evidence="2" id="KW-1185">Reference proteome</keyword>
<feature type="non-terminal residue" evidence="1">
    <location>
        <position position="1"/>
    </location>
</feature>
<proteinExistence type="predicted"/>
<reference evidence="1" key="1">
    <citation type="submission" date="2021-01" db="EMBL/GenBank/DDBJ databases">
        <title>Adiantum capillus-veneris genome.</title>
        <authorList>
            <person name="Fang Y."/>
            <person name="Liao Q."/>
        </authorList>
    </citation>
    <scope>NUCLEOTIDE SEQUENCE</scope>
    <source>
        <strain evidence="1">H3</strain>
        <tissue evidence="1">Leaf</tissue>
    </source>
</reference>
<comment type="caution">
    <text evidence="1">The sequence shown here is derived from an EMBL/GenBank/DDBJ whole genome shotgun (WGS) entry which is preliminary data.</text>
</comment>
<dbReference type="Proteomes" id="UP000886520">
    <property type="component" value="Chromosome 16"/>
</dbReference>
<accession>A0A9D4UIW7</accession>
<dbReference type="EMBL" id="JABFUD020000016">
    <property type="protein sequence ID" value="KAI5068705.1"/>
    <property type="molecule type" value="Genomic_DNA"/>
</dbReference>
<sequence>LYMYPCCTLPSTQIDSIPCYCFSTTSPMCTSQFIPAQHQQIPRLPPASPFFQSATFTNILLPPSVSATMCFDISRQQQRPPPTLSNFVPCNAFTSTLCLLQSKAIKAY</sequence>
<dbReference type="AlphaFoldDB" id="A0A9D4UIW7"/>
<evidence type="ECO:0000313" key="2">
    <source>
        <dbReference type="Proteomes" id="UP000886520"/>
    </source>
</evidence>
<protein>
    <submittedName>
        <fullName evidence="1">Uncharacterized protein</fullName>
    </submittedName>
</protein>
<organism evidence="1 2">
    <name type="scientific">Adiantum capillus-veneris</name>
    <name type="common">Maidenhair fern</name>
    <dbReference type="NCBI Taxonomy" id="13818"/>
    <lineage>
        <taxon>Eukaryota</taxon>
        <taxon>Viridiplantae</taxon>
        <taxon>Streptophyta</taxon>
        <taxon>Embryophyta</taxon>
        <taxon>Tracheophyta</taxon>
        <taxon>Polypodiopsida</taxon>
        <taxon>Polypodiidae</taxon>
        <taxon>Polypodiales</taxon>
        <taxon>Pteridineae</taxon>
        <taxon>Pteridaceae</taxon>
        <taxon>Vittarioideae</taxon>
        <taxon>Adiantum</taxon>
    </lineage>
</organism>
<gene>
    <name evidence="1" type="ORF">GOP47_0017050</name>
</gene>